<dbReference type="EMBL" id="SJXE01000001">
    <property type="protein sequence ID" value="TCI05436.1"/>
    <property type="molecule type" value="Genomic_DNA"/>
</dbReference>
<name>A0ABY2ASV6_9GAMM</name>
<comment type="function">
    <text evidence="6">Catalyzes the reduction of dTDP-6-deoxy-L-lyxo-4-hexulose to yield dTDP-L-rhamnose.</text>
</comment>
<dbReference type="Gene3D" id="3.40.50.720">
    <property type="entry name" value="NAD(P)-binding Rossmann-like Domain"/>
    <property type="match status" value="1"/>
</dbReference>
<dbReference type="RefSeq" id="WP_131414723.1">
    <property type="nucleotide sequence ID" value="NZ_SJXE01000001.1"/>
</dbReference>
<dbReference type="NCBIfam" id="TIGR01214">
    <property type="entry name" value="rmlD"/>
    <property type="match status" value="1"/>
</dbReference>
<dbReference type="Gene3D" id="3.90.25.10">
    <property type="entry name" value="UDP-galactose 4-epimerase, domain 1"/>
    <property type="match status" value="1"/>
</dbReference>
<keyword evidence="9" id="KW-1185">Reference proteome</keyword>
<gene>
    <name evidence="8" type="primary">rfbD</name>
    <name evidence="8" type="ORF">EZV61_05660</name>
</gene>
<evidence type="ECO:0000259" key="7">
    <source>
        <dbReference type="Pfam" id="PF04321"/>
    </source>
</evidence>
<comment type="cofactor">
    <cofactor evidence="6">
        <name>Mg(2+)</name>
        <dbReference type="ChEBI" id="CHEBI:18420"/>
    </cofactor>
    <text evidence="6">Binds 1 Mg(2+) ion per monomer.</text>
</comment>
<evidence type="ECO:0000313" key="9">
    <source>
        <dbReference type="Proteomes" id="UP000292554"/>
    </source>
</evidence>
<sequence length="290" mass="31723">MKVVITGKGGQLAWELERLAPDSATVVCLGIEDLDITEQQAVEEKILSERPDVVINAAAYTAVDKAEADTALAYAVNESGARFLAEACRQFGARLLHVSTDFVFDGEKNTPYQTIDTPNPINVYGASKLAGDKAVQETLDDQAVIVRTAWVYSVNGNNFVKTMLKLMAEKPHMGIVYDQVGSPTWAKGLAEWLWKVALNPNIQGVYHWTDGGVASWYDFAVAIQELGLEKGLLSDAIPLRPIPASAYPTPARRPSFSVIDKTTAEDAVGLETIHWRKQLSSMMDELLSKP</sequence>
<dbReference type="Pfam" id="PF04321">
    <property type="entry name" value="RmlD_sub_bind"/>
    <property type="match status" value="1"/>
</dbReference>
<evidence type="ECO:0000256" key="5">
    <source>
        <dbReference type="ARBA" id="ARBA00048200"/>
    </source>
</evidence>
<keyword evidence="6" id="KW-0521">NADP</keyword>
<evidence type="ECO:0000256" key="3">
    <source>
        <dbReference type="ARBA" id="ARBA00012929"/>
    </source>
</evidence>
<feature type="domain" description="RmlD-like substrate binding" evidence="7">
    <location>
        <begin position="1"/>
        <end position="286"/>
    </location>
</feature>
<evidence type="ECO:0000256" key="1">
    <source>
        <dbReference type="ARBA" id="ARBA00004781"/>
    </source>
</evidence>
<dbReference type="InterPro" id="IPR029903">
    <property type="entry name" value="RmlD-like-bd"/>
</dbReference>
<comment type="caution">
    <text evidence="8">The sequence shown here is derived from an EMBL/GenBank/DDBJ whole genome shotgun (WGS) entry which is preliminary data.</text>
</comment>
<accession>A0ABY2ASV6</accession>
<organism evidence="8 9">
    <name type="scientific">Corallincola luteus</name>
    <dbReference type="NCBI Taxonomy" id="1775177"/>
    <lineage>
        <taxon>Bacteria</taxon>
        <taxon>Pseudomonadati</taxon>
        <taxon>Pseudomonadota</taxon>
        <taxon>Gammaproteobacteria</taxon>
        <taxon>Alteromonadales</taxon>
        <taxon>Psychromonadaceae</taxon>
        <taxon>Corallincola</taxon>
    </lineage>
</organism>
<evidence type="ECO:0000256" key="6">
    <source>
        <dbReference type="RuleBase" id="RU364082"/>
    </source>
</evidence>
<dbReference type="PANTHER" id="PTHR10491">
    <property type="entry name" value="DTDP-4-DEHYDRORHAMNOSE REDUCTASE"/>
    <property type="match status" value="1"/>
</dbReference>
<comment type="pathway">
    <text evidence="1 6">Carbohydrate biosynthesis; dTDP-L-rhamnose biosynthesis.</text>
</comment>
<evidence type="ECO:0000256" key="2">
    <source>
        <dbReference type="ARBA" id="ARBA00010944"/>
    </source>
</evidence>
<evidence type="ECO:0000256" key="4">
    <source>
        <dbReference type="ARBA" id="ARBA00017099"/>
    </source>
</evidence>
<dbReference type="PANTHER" id="PTHR10491:SF4">
    <property type="entry name" value="METHIONINE ADENOSYLTRANSFERASE 2 SUBUNIT BETA"/>
    <property type="match status" value="1"/>
</dbReference>
<evidence type="ECO:0000313" key="8">
    <source>
        <dbReference type="EMBL" id="TCI05436.1"/>
    </source>
</evidence>
<reference evidence="8 9" key="1">
    <citation type="submission" date="2019-02" db="EMBL/GenBank/DDBJ databases">
        <title>Corallincola luteus sp. nov., a marine bacterium isolated from surface sediment of Bohai Sea in China.</title>
        <authorList>
            <person name="Ren Q."/>
        </authorList>
    </citation>
    <scope>NUCLEOTIDE SEQUENCE [LARGE SCALE GENOMIC DNA]</scope>
    <source>
        <strain evidence="8 9">DASS28</strain>
    </source>
</reference>
<dbReference type="GO" id="GO:0008831">
    <property type="term" value="F:dTDP-4-dehydrorhamnose reductase activity"/>
    <property type="evidence" value="ECO:0007669"/>
    <property type="project" value="UniProtKB-EC"/>
</dbReference>
<dbReference type="Proteomes" id="UP000292554">
    <property type="component" value="Unassembled WGS sequence"/>
</dbReference>
<proteinExistence type="inferred from homology"/>
<dbReference type="InterPro" id="IPR005913">
    <property type="entry name" value="dTDP_dehydrorham_reduct"/>
</dbReference>
<dbReference type="SUPFAM" id="SSF51735">
    <property type="entry name" value="NAD(P)-binding Rossmann-fold domains"/>
    <property type="match status" value="1"/>
</dbReference>
<comment type="catalytic activity">
    <reaction evidence="5 6">
        <text>dTDP-beta-L-rhamnose + NADP(+) = dTDP-4-dehydro-beta-L-rhamnose + NADPH + H(+)</text>
        <dbReference type="Rhea" id="RHEA:21796"/>
        <dbReference type="ChEBI" id="CHEBI:15378"/>
        <dbReference type="ChEBI" id="CHEBI:57510"/>
        <dbReference type="ChEBI" id="CHEBI:57783"/>
        <dbReference type="ChEBI" id="CHEBI:58349"/>
        <dbReference type="ChEBI" id="CHEBI:62830"/>
        <dbReference type="EC" id="1.1.1.133"/>
    </reaction>
</comment>
<keyword evidence="6 8" id="KW-0560">Oxidoreductase</keyword>
<comment type="similarity">
    <text evidence="2 6">Belongs to the dTDP-4-dehydrorhamnose reductase family.</text>
</comment>
<dbReference type="EC" id="1.1.1.133" evidence="3 6"/>
<dbReference type="InterPro" id="IPR036291">
    <property type="entry name" value="NAD(P)-bd_dom_sf"/>
</dbReference>
<protein>
    <recommendedName>
        <fullName evidence="4 6">dTDP-4-dehydrorhamnose reductase</fullName>
        <ecNumber evidence="3 6">1.1.1.133</ecNumber>
    </recommendedName>
</protein>
<dbReference type="CDD" id="cd05254">
    <property type="entry name" value="dTDP_HR_like_SDR_e"/>
    <property type="match status" value="1"/>
</dbReference>